<dbReference type="KEGG" id="bgoe:IFJ75_11935"/>
<feature type="domain" description="N-acetyltransferase" evidence="1">
    <location>
        <begin position="11"/>
        <end position="152"/>
    </location>
</feature>
<accession>A0A975C1D9</accession>
<dbReference type="InterPro" id="IPR016181">
    <property type="entry name" value="Acyl_CoA_acyltransferase"/>
</dbReference>
<evidence type="ECO:0000313" key="2">
    <source>
        <dbReference type="EMBL" id="QTC90000.1"/>
    </source>
</evidence>
<dbReference type="CDD" id="cd04301">
    <property type="entry name" value="NAT_SF"/>
    <property type="match status" value="1"/>
</dbReference>
<sequence length="164" mass="17133">MTAAALRNTSLAITPELPSDRAAVEALVLAAFGPGRYAKTAERIREHARMTLGLVARDDDRIVGSVHLWAVKVGEVPAVFLGPITVDATCRKGGLGGDLVAACIEAARQDGVGGVLLVGDPPYFERFGFLPAPEAVLPGPVDRRRVMWLPITASVPAGSVTPVA</sequence>
<name>A0A975C1D9_9CAUL</name>
<dbReference type="GO" id="GO:0016747">
    <property type="term" value="F:acyltransferase activity, transferring groups other than amino-acyl groups"/>
    <property type="evidence" value="ECO:0007669"/>
    <property type="project" value="InterPro"/>
</dbReference>
<protein>
    <submittedName>
        <fullName evidence="2">N-acetyltransferase</fullName>
    </submittedName>
</protein>
<evidence type="ECO:0000313" key="3">
    <source>
        <dbReference type="Proteomes" id="UP000663918"/>
    </source>
</evidence>
<dbReference type="AlphaFoldDB" id="A0A975C1D9"/>
<dbReference type="InterPro" id="IPR000182">
    <property type="entry name" value="GNAT_dom"/>
</dbReference>
<dbReference type="EMBL" id="CP062222">
    <property type="protein sequence ID" value="QTC90000.1"/>
    <property type="molecule type" value="Genomic_DNA"/>
</dbReference>
<dbReference type="Proteomes" id="UP000663918">
    <property type="component" value="Chromosome"/>
</dbReference>
<evidence type="ECO:0000259" key="1">
    <source>
        <dbReference type="PROSITE" id="PS51186"/>
    </source>
</evidence>
<dbReference type="SUPFAM" id="SSF55729">
    <property type="entry name" value="Acyl-CoA N-acyltransferases (Nat)"/>
    <property type="match status" value="1"/>
</dbReference>
<reference evidence="2" key="1">
    <citation type="submission" date="2020-09" db="EMBL/GenBank/DDBJ databases">
        <title>Brevundimonas sp. LVF2 isolated from a puddle in Goettingen, Germany.</title>
        <authorList>
            <person name="Friedrich I."/>
            <person name="Klassen A."/>
            <person name="Hannes N."/>
            <person name="Schneider D."/>
            <person name="Hertel R."/>
            <person name="Daniel R."/>
        </authorList>
    </citation>
    <scope>NUCLEOTIDE SEQUENCE</scope>
    <source>
        <strain evidence="2">LVF2</strain>
    </source>
</reference>
<keyword evidence="3" id="KW-1185">Reference proteome</keyword>
<dbReference type="PROSITE" id="PS51186">
    <property type="entry name" value="GNAT"/>
    <property type="match status" value="1"/>
</dbReference>
<gene>
    <name evidence="2" type="ORF">IFJ75_11935</name>
</gene>
<proteinExistence type="predicted"/>
<dbReference type="Gene3D" id="3.40.630.30">
    <property type="match status" value="1"/>
</dbReference>
<organism evidence="2 3">
    <name type="scientific">Brevundimonas goettingensis</name>
    <dbReference type="NCBI Taxonomy" id="2774190"/>
    <lineage>
        <taxon>Bacteria</taxon>
        <taxon>Pseudomonadati</taxon>
        <taxon>Pseudomonadota</taxon>
        <taxon>Alphaproteobacteria</taxon>
        <taxon>Caulobacterales</taxon>
        <taxon>Caulobacteraceae</taxon>
        <taxon>Brevundimonas</taxon>
    </lineage>
</organism>
<dbReference type="Pfam" id="PF00583">
    <property type="entry name" value="Acetyltransf_1"/>
    <property type="match status" value="1"/>
</dbReference>
<dbReference type="RefSeq" id="WP_207868415.1">
    <property type="nucleotide sequence ID" value="NZ_CP062222.1"/>
</dbReference>